<gene>
    <name evidence="2" type="ORF">B11C_20036</name>
</gene>
<evidence type="ECO:0000256" key="1">
    <source>
        <dbReference type="SAM" id="Phobius"/>
    </source>
</evidence>
<accession>E6YZ19</accession>
<dbReference type="AntiFam" id="ANF00010">
    <property type="entry name" value="tRNA translation"/>
</dbReference>
<proteinExistence type="predicted"/>
<protein>
    <submittedName>
        <fullName evidence="2">Uncharacterized protein</fullName>
    </submittedName>
</protein>
<feature type="transmembrane region" description="Helical" evidence="1">
    <location>
        <begin position="26"/>
        <end position="43"/>
    </location>
</feature>
<name>E6YZ19_BARSR</name>
<organism evidence="2">
    <name type="scientific">Bartonella schoenbuchensis (strain DSM 13525 / NCTC 13165 / R1)</name>
    <dbReference type="NCBI Taxonomy" id="687861"/>
    <lineage>
        <taxon>Bacteria</taxon>
        <taxon>Pseudomonadati</taxon>
        <taxon>Pseudomonadota</taxon>
        <taxon>Alphaproteobacteria</taxon>
        <taxon>Hyphomicrobiales</taxon>
        <taxon>Bartonellaceae</taxon>
        <taxon>Bartonella</taxon>
    </lineage>
</organism>
<keyword evidence="1" id="KW-0472">Membrane</keyword>
<evidence type="ECO:0000313" key="2">
    <source>
        <dbReference type="EMBL" id="CBI81759.1"/>
    </source>
</evidence>
<dbReference type="EMBL" id="FN645507">
    <property type="protein sequence ID" value="CBI81759.1"/>
    <property type="molecule type" value="Genomic_DNA"/>
</dbReference>
<sequence>MKRAQIAQLVEQRTENPRVRGSNPRLGTSLFFIAYNPLILLIFI</sequence>
<dbReference type="AlphaFoldDB" id="E6YZ19"/>
<reference evidence="2" key="1">
    <citation type="journal article" date="2011" name="PLoS Genet.">
        <title>Parallel evolution of a type IV secretion system in radiating lineages of the host-restricted bacterial pathogen Bartonella.</title>
        <authorList>
            <person name="Engel P."/>
            <person name="Salzburger W."/>
            <person name="Liesch M."/>
            <person name="Chang C.C."/>
            <person name="Maruyama S."/>
            <person name="Lanz C."/>
            <person name="Calteau A."/>
            <person name="Lajus A."/>
            <person name="Medigue C."/>
            <person name="Schuster S.C."/>
            <person name="Dehio C."/>
        </authorList>
    </citation>
    <scope>NUCLEOTIDE SEQUENCE</scope>
    <source>
        <strain evidence="2">R1</strain>
    </source>
</reference>
<keyword evidence="1" id="KW-0812">Transmembrane</keyword>
<keyword evidence="1" id="KW-1133">Transmembrane helix</keyword>